<sequence>MHLRLILRLPTPPIGRLLVDLVLAPETPLSEAAPILNPPWLSPLSHGLSRSVRMQIRDLVLSLSLRYEAPRSNSDGESVLADALQVGPGHSVAQAFWVEYLESSVVVQQAGVGFPSSPL</sequence>
<dbReference type="AlphaFoldDB" id="A0AAQ3KPE5"/>
<reference evidence="1 2" key="1">
    <citation type="submission" date="2023-10" db="EMBL/GenBank/DDBJ databases">
        <title>Chromosome-scale genome assembly provides insights into flower coloration mechanisms of Canna indica.</title>
        <authorList>
            <person name="Li C."/>
        </authorList>
    </citation>
    <scope>NUCLEOTIDE SEQUENCE [LARGE SCALE GENOMIC DNA]</scope>
    <source>
        <tissue evidence="1">Flower</tissue>
    </source>
</reference>
<gene>
    <name evidence="1" type="ORF">Cni_G21385</name>
</gene>
<dbReference type="Proteomes" id="UP001327560">
    <property type="component" value="Chromosome 7"/>
</dbReference>
<dbReference type="EMBL" id="CP136896">
    <property type="protein sequence ID" value="WOL12618.1"/>
    <property type="molecule type" value="Genomic_DNA"/>
</dbReference>
<proteinExistence type="predicted"/>
<organism evidence="1 2">
    <name type="scientific">Canna indica</name>
    <name type="common">Indian-shot</name>
    <dbReference type="NCBI Taxonomy" id="4628"/>
    <lineage>
        <taxon>Eukaryota</taxon>
        <taxon>Viridiplantae</taxon>
        <taxon>Streptophyta</taxon>
        <taxon>Embryophyta</taxon>
        <taxon>Tracheophyta</taxon>
        <taxon>Spermatophyta</taxon>
        <taxon>Magnoliopsida</taxon>
        <taxon>Liliopsida</taxon>
        <taxon>Zingiberales</taxon>
        <taxon>Cannaceae</taxon>
        <taxon>Canna</taxon>
    </lineage>
</organism>
<evidence type="ECO:0000313" key="2">
    <source>
        <dbReference type="Proteomes" id="UP001327560"/>
    </source>
</evidence>
<evidence type="ECO:0000313" key="1">
    <source>
        <dbReference type="EMBL" id="WOL12618.1"/>
    </source>
</evidence>
<keyword evidence="2" id="KW-1185">Reference proteome</keyword>
<protein>
    <submittedName>
        <fullName evidence="1">Uncharacterized protein</fullName>
    </submittedName>
</protein>
<accession>A0AAQ3KPE5</accession>
<name>A0AAQ3KPE5_9LILI</name>